<evidence type="ECO:0000256" key="1">
    <source>
        <dbReference type="SAM" id="Phobius"/>
    </source>
</evidence>
<evidence type="ECO:0008006" key="4">
    <source>
        <dbReference type="Google" id="ProtNLM"/>
    </source>
</evidence>
<keyword evidence="1" id="KW-1133">Transmembrane helix</keyword>
<comment type="caution">
    <text evidence="2">The sequence shown here is derived from an EMBL/GenBank/DDBJ whole genome shotgun (WGS) entry which is preliminary data.</text>
</comment>
<accession>A0A3A1U466</accession>
<name>A0A3A1U466_9MICO</name>
<proteinExistence type="predicted"/>
<sequence>MRAPVLDLTSLTEPVTAEEVSVHRRDAVARGEAPSTGALLRRVGVPAVTALVALVALVVVAATGRPAWTVVVALLVALVGTLSAVRTAAASRRSWRTWAVLDRFATRNGLRLVPEYAAPADLAVQLRRGKQRRRTEWIRFPGDRIQVANHRYSVTSGGGDARSTSVYRVGLVVVRLDRAGPRLVIDAMEHDRHRRATGSHAPRGALDQVVLQRPDFDRSYRLYLQAGTGQEAMAALSTRLVDALAAAAATGTPWDLEVVEGTAYFMQPRFLDLTDPATWRRITDLVAAVG</sequence>
<feature type="transmembrane region" description="Helical" evidence="1">
    <location>
        <begin position="68"/>
        <end position="89"/>
    </location>
</feature>
<keyword evidence="1" id="KW-0472">Membrane</keyword>
<dbReference type="EMBL" id="QXTG01000001">
    <property type="protein sequence ID" value="RIX30227.1"/>
    <property type="molecule type" value="Genomic_DNA"/>
</dbReference>
<dbReference type="Proteomes" id="UP000265742">
    <property type="component" value="Unassembled WGS sequence"/>
</dbReference>
<gene>
    <name evidence="2" type="ORF">D1781_01915</name>
</gene>
<evidence type="ECO:0000313" key="2">
    <source>
        <dbReference type="EMBL" id="RIX30227.1"/>
    </source>
</evidence>
<protein>
    <recommendedName>
        <fullName evidence="4">DUF3137 domain-containing protein</fullName>
    </recommendedName>
</protein>
<keyword evidence="3" id="KW-1185">Reference proteome</keyword>
<dbReference type="RefSeq" id="WP_119480590.1">
    <property type="nucleotide sequence ID" value="NZ_QXTG01000001.1"/>
</dbReference>
<organism evidence="2 3">
    <name type="scientific">Amnibacterium setariae</name>
    <dbReference type="NCBI Taxonomy" id="2306585"/>
    <lineage>
        <taxon>Bacteria</taxon>
        <taxon>Bacillati</taxon>
        <taxon>Actinomycetota</taxon>
        <taxon>Actinomycetes</taxon>
        <taxon>Micrococcales</taxon>
        <taxon>Microbacteriaceae</taxon>
        <taxon>Amnibacterium</taxon>
    </lineage>
</organism>
<feature type="transmembrane region" description="Helical" evidence="1">
    <location>
        <begin position="43"/>
        <end position="62"/>
    </location>
</feature>
<dbReference type="AlphaFoldDB" id="A0A3A1U466"/>
<keyword evidence="1" id="KW-0812">Transmembrane</keyword>
<evidence type="ECO:0000313" key="3">
    <source>
        <dbReference type="Proteomes" id="UP000265742"/>
    </source>
</evidence>
<reference evidence="3" key="1">
    <citation type="submission" date="2018-09" db="EMBL/GenBank/DDBJ databases">
        <authorList>
            <person name="Kim I."/>
        </authorList>
    </citation>
    <scope>NUCLEOTIDE SEQUENCE [LARGE SCALE GENOMIC DNA]</scope>
    <source>
        <strain evidence="3">DD4a</strain>
    </source>
</reference>
<dbReference type="OrthoDB" id="5054050at2"/>